<keyword evidence="3" id="KW-1185">Reference proteome</keyword>
<evidence type="ECO:0000313" key="2">
    <source>
        <dbReference type="EMBL" id="MCB8889926.1"/>
    </source>
</evidence>
<organism evidence="2 3">
    <name type="scientific">Vreelandella malpeensis</name>
    <dbReference type="NCBI Taxonomy" id="1172368"/>
    <lineage>
        <taxon>Bacteria</taxon>
        <taxon>Pseudomonadati</taxon>
        <taxon>Pseudomonadota</taxon>
        <taxon>Gammaproteobacteria</taxon>
        <taxon>Oceanospirillales</taxon>
        <taxon>Halomonadaceae</taxon>
        <taxon>Vreelandella</taxon>
    </lineage>
</organism>
<dbReference type="Proteomes" id="UP001319882">
    <property type="component" value="Unassembled WGS sequence"/>
</dbReference>
<protein>
    <submittedName>
        <fullName evidence="2">Uncharacterized protein</fullName>
    </submittedName>
</protein>
<accession>A0ABS8DUJ8</accession>
<feature type="signal peptide" evidence="1">
    <location>
        <begin position="1"/>
        <end position="20"/>
    </location>
</feature>
<name>A0ABS8DUJ8_9GAMM</name>
<dbReference type="EMBL" id="WHVL01000005">
    <property type="protein sequence ID" value="MCB8889926.1"/>
    <property type="molecule type" value="Genomic_DNA"/>
</dbReference>
<reference evidence="2 3" key="1">
    <citation type="journal article" date="2021" name="Sci. Rep.">
        <title>Genome analysis of a halophilic bacterium Halomonas malpeensis YU-PRIM-29(T) reveals its exopolysaccharide and pigment producing capabilities.</title>
        <authorList>
            <person name="Athmika"/>
            <person name="Ghate S.D."/>
            <person name="Arun A.B."/>
            <person name="Rao S.S."/>
            <person name="Kumar S.T.A."/>
            <person name="Kandiyil M.K."/>
            <person name="Saptami K."/>
            <person name="Rekha P.D."/>
        </authorList>
    </citation>
    <scope>NUCLEOTIDE SEQUENCE [LARGE SCALE GENOMIC DNA]</scope>
    <source>
        <strain evidence="3">prim 29</strain>
    </source>
</reference>
<proteinExistence type="predicted"/>
<evidence type="ECO:0000256" key="1">
    <source>
        <dbReference type="SAM" id="SignalP"/>
    </source>
</evidence>
<comment type="caution">
    <text evidence="2">The sequence shown here is derived from an EMBL/GenBank/DDBJ whole genome shotgun (WGS) entry which is preliminary data.</text>
</comment>
<dbReference type="RefSeq" id="WP_227390592.1">
    <property type="nucleotide sequence ID" value="NZ_JBHSCJ010000002.1"/>
</dbReference>
<feature type="chain" id="PRO_5046819175" evidence="1">
    <location>
        <begin position="21"/>
        <end position="131"/>
    </location>
</feature>
<evidence type="ECO:0000313" key="3">
    <source>
        <dbReference type="Proteomes" id="UP001319882"/>
    </source>
</evidence>
<keyword evidence="1" id="KW-0732">Signal</keyword>
<gene>
    <name evidence="2" type="ORF">GEV37_12465</name>
</gene>
<sequence length="131" mass="15107">MKKLKKILWLALLLPSSAFSDHGHDHVSSAEQRLYTEDEVLEFNNISKQLAVLAMKDQLFKCHLQSMFYIRLGDIQDSESISFEDLLSRFEGDEESLNIIREVYSSNLEPFDLASNSYPECANEVVGRMMR</sequence>